<dbReference type="RefSeq" id="WP_215627798.1">
    <property type="nucleotide sequence ID" value="NZ_CP067089.2"/>
</dbReference>
<evidence type="ECO:0000313" key="1">
    <source>
        <dbReference type="EMBL" id="QQO10494.1"/>
    </source>
</evidence>
<sequence length="73" mass="8120">MKSPVVFLHGFENEELLTVVRAVKKALAEAGEDPGAVAFASSTPNNIDWTVKDLIREVREEHDYMKKNPPVSP</sequence>
<reference evidence="1" key="1">
    <citation type="submission" date="2021-01" db="EMBL/GenBank/DDBJ databases">
        <title>Description of Breznakiella homolactica.</title>
        <authorList>
            <person name="Song Y."/>
            <person name="Brune A."/>
        </authorList>
    </citation>
    <scope>NUCLEOTIDE SEQUENCE</scope>
    <source>
        <strain evidence="1">RmG30</strain>
    </source>
</reference>
<dbReference type="AlphaFoldDB" id="A0A7T7XQB4"/>
<evidence type="ECO:0000313" key="2">
    <source>
        <dbReference type="Proteomes" id="UP000595917"/>
    </source>
</evidence>
<keyword evidence="2" id="KW-1185">Reference proteome</keyword>
<name>A0A7T7XQB4_9SPIR</name>
<dbReference type="Proteomes" id="UP000595917">
    <property type="component" value="Chromosome"/>
</dbReference>
<gene>
    <name evidence="1" type="ORF">JFL75_06155</name>
</gene>
<dbReference type="KEGG" id="bhc:JFL75_06155"/>
<proteinExistence type="predicted"/>
<dbReference type="Pfam" id="PF12646">
    <property type="entry name" value="DUF3783"/>
    <property type="match status" value="1"/>
</dbReference>
<accession>A0A7T7XQB4</accession>
<organism evidence="1 2">
    <name type="scientific">Breznakiella homolactica</name>
    <dbReference type="NCBI Taxonomy" id="2798577"/>
    <lineage>
        <taxon>Bacteria</taxon>
        <taxon>Pseudomonadati</taxon>
        <taxon>Spirochaetota</taxon>
        <taxon>Spirochaetia</taxon>
        <taxon>Spirochaetales</taxon>
        <taxon>Breznakiellaceae</taxon>
        <taxon>Breznakiella</taxon>
    </lineage>
</organism>
<protein>
    <submittedName>
        <fullName evidence="1">DUF3783 domain-containing protein</fullName>
    </submittedName>
</protein>
<dbReference type="EMBL" id="CP067089">
    <property type="protein sequence ID" value="QQO10494.1"/>
    <property type="molecule type" value="Genomic_DNA"/>
</dbReference>
<dbReference type="InterPro" id="IPR016621">
    <property type="entry name" value="UCP014543"/>
</dbReference>